<comment type="similarity">
    <text evidence="1">Belongs to the transglycosylase family. Rpf subfamily.</text>
</comment>
<evidence type="ECO:0000256" key="3">
    <source>
        <dbReference type="SAM" id="MobiDB-lite"/>
    </source>
</evidence>
<evidence type="ECO:0000256" key="1">
    <source>
        <dbReference type="ARBA" id="ARBA00010830"/>
    </source>
</evidence>
<dbReference type="GO" id="GO:0016787">
    <property type="term" value="F:hydrolase activity"/>
    <property type="evidence" value="ECO:0007669"/>
    <property type="project" value="UniProtKB-KW"/>
</dbReference>
<feature type="region of interest" description="Disordered" evidence="3">
    <location>
        <begin position="127"/>
        <end position="161"/>
    </location>
</feature>
<evidence type="ECO:0000259" key="5">
    <source>
        <dbReference type="Pfam" id="PF08239"/>
    </source>
</evidence>
<dbReference type="RefSeq" id="WP_058889973.1">
    <property type="nucleotide sequence ID" value="NZ_LQBL01000003.1"/>
</dbReference>
<dbReference type="Gene3D" id="2.30.30.40">
    <property type="entry name" value="SH3 Domains"/>
    <property type="match status" value="1"/>
</dbReference>
<name>A0A0W8IEE9_9MICO</name>
<sequence length="321" mass="32790">MARHARHRAARTGAALRRAGQATLAGTASLASVGLTAQGAAADDNVWDRVAACESTGNWSINTGNGFYGGLQFWHPTWKGFGGQEFAGYAHQASKVEQITVAQRVLRVQGPGAWPVCSVRAGLTMQNGLEPYPGGGGSPAPDPEPEPQPDPTPPPGEATTWTVTAGAGANIRSGPGTSYGVIGGASKGTRFQGVASNGWVKLDGRSGWISASIMSSGGNQGGGGGGGSASDMAPLVADGIRGPLTTKAVQRWVGVAETGAWDTRTIKAVQAKVGTGVDGVWGPKSQAALQSYIGVSRDGSTYMNHRTVVGLQKWLNSNVIG</sequence>
<dbReference type="SUPFAM" id="SSF53955">
    <property type="entry name" value="Lysozyme-like"/>
    <property type="match status" value="1"/>
</dbReference>
<feature type="domain" description="SH3b" evidence="5">
    <location>
        <begin position="168"/>
        <end position="212"/>
    </location>
</feature>
<evidence type="ECO:0008006" key="8">
    <source>
        <dbReference type="Google" id="ProtNLM"/>
    </source>
</evidence>
<dbReference type="Pfam" id="PF06737">
    <property type="entry name" value="Transglycosylas"/>
    <property type="match status" value="1"/>
</dbReference>
<dbReference type="Proteomes" id="UP000054837">
    <property type="component" value="Unassembled WGS sequence"/>
</dbReference>
<dbReference type="InterPro" id="IPR036366">
    <property type="entry name" value="PGBDSf"/>
</dbReference>
<dbReference type="CDD" id="cd13925">
    <property type="entry name" value="RPF"/>
    <property type="match status" value="1"/>
</dbReference>
<keyword evidence="2" id="KW-0378">Hydrolase</keyword>
<dbReference type="AlphaFoldDB" id="A0A0W8IEE9"/>
<gene>
    <name evidence="6" type="ORF">AVL62_10215</name>
</gene>
<feature type="compositionally biased region" description="Pro residues" evidence="3">
    <location>
        <begin position="140"/>
        <end position="156"/>
    </location>
</feature>
<dbReference type="Gene3D" id="1.10.530.10">
    <property type="match status" value="1"/>
</dbReference>
<dbReference type="Gene3D" id="1.10.101.10">
    <property type="entry name" value="PGBD-like superfamily/PGBD"/>
    <property type="match status" value="1"/>
</dbReference>
<dbReference type="STRING" id="767452.AVL62_10215"/>
<dbReference type="InterPro" id="IPR023346">
    <property type="entry name" value="Lysozyme-like_dom_sf"/>
</dbReference>
<evidence type="ECO:0000256" key="2">
    <source>
        <dbReference type="ARBA" id="ARBA00022801"/>
    </source>
</evidence>
<evidence type="ECO:0000313" key="6">
    <source>
        <dbReference type="EMBL" id="KUG58296.1"/>
    </source>
</evidence>
<accession>A0A0W8IEE9</accession>
<reference evidence="6 7" key="1">
    <citation type="submission" date="2015-12" db="EMBL/GenBank/DDBJ databases">
        <title>Serinicoccus chungangenesis strain CD08_5 genome sequencing and assembly.</title>
        <authorList>
            <person name="Chander A.M."/>
            <person name="Kaur G."/>
            <person name="Nair G.R."/>
            <person name="Dhawan D.K."/>
            <person name="Kochhar R.K."/>
            <person name="Mayilraj S."/>
            <person name="Bhadada S.K."/>
        </authorList>
    </citation>
    <scope>NUCLEOTIDE SEQUENCE [LARGE SCALE GENOMIC DNA]</scope>
    <source>
        <strain evidence="6 7">CD08_5</strain>
    </source>
</reference>
<dbReference type="InterPro" id="IPR003646">
    <property type="entry name" value="SH3-like_bac-type"/>
</dbReference>
<dbReference type="Pfam" id="PF08239">
    <property type="entry name" value="SH3_3"/>
    <property type="match status" value="1"/>
</dbReference>
<evidence type="ECO:0000259" key="4">
    <source>
        <dbReference type="Pfam" id="PF06737"/>
    </source>
</evidence>
<feature type="domain" description="Resuscitation-promoting factor core lysozyme-like" evidence="4">
    <location>
        <begin position="41"/>
        <end position="117"/>
    </location>
</feature>
<keyword evidence="7" id="KW-1185">Reference proteome</keyword>
<organism evidence="6 7">
    <name type="scientific">Serinicoccus chungangensis</name>
    <dbReference type="NCBI Taxonomy" id="767452"/>
    <lineage>
        <taxon>Bacteria</taxon>
        <taxon>Bacillati</taxon>
        <taxon>Actinomycetota</taxon>
        <taxon>Actinomycetes</taxon>
        <taxon>Micrococcales</taxon>
        <taxon>Ornithinimicrobiaceae</taxon>
        <taxon>Serinicoccus</taxon>
    </lineage>
</organism>
<dbReference type="EMBL" id="LQBL01000003">
    <property type="protein sequence ID" value="KUG58296.1"/>
    <property type="molecule type" value="Genomic_DNA"/>
</dbReference>
<protein>
    <recommendedName>
        <fullName evidence="8">Resuscitation-promoting factor core lysozyme-like domain-containing protein</fullName>
    </recommendedName>
</protein>
<proteinExistence type="inferred from homology"/>
<evidence type="ECO:0000313" key="7">
    <source>
        <dbReference type="Proteomes" id="UP000054837"/>
    </source>
</evidence>
<dbReference type="OrthoDB" id="1404170at2"/>
<comment type="caution">
    <text evidence="6">The sequence shown here is derived from an EMBL/GenBank/DDBJ whole genome shotgun (WGS) entry which is preliminary data.</text>
</comment>
<dbReference type="InterPro" id="IPR010618">
    <property type="entry name" value="RPF"/>
</dbReference>